<reference evidence="2" key="2">
    <citation type="submission" date="2021-02" db="EMBL/GenBank/DDBJ databases">
        <title>Infant gut strain persistence is associated with maternal origin, phylogeny, and functional potential including surface adhesion and iron acquisition.</title>
        <authorList>
            <person name="Lou Y.C."/>
        </authorList>
    </citation>
    <scope>NUCLEOTIDE SEQUENCE</scope>
    <source>
        <strain evidence="2">L3_101_367G1_dasL3_101_367G1_metabat.metabat.26</strain>
    </source>
</reference>
<dbReference type="EMBL" id="JAGZAM010000007">
    <property type="protein sequence ID" value="MBS5687340.1"/>
    <property type="molecule type" value="Genomic_DNA"/>
</dbReference>
<organism evidence="2 5">
    <name type="scientific">Faecalibacterium prausnitzii</name>
    <dbReference type="NCBI Taxonomy" id="853"/>
    <lineage>
        <taxon>Bacteria</taxon>
        <taxon>Bacillati</taxon>
        <taxon>Bacillota</taxon>
        <taxon>Clostridia</taxon>
        <taxon>Eubacteriales</taxon>
        <taxon>Oscillospiraceae</taxon>
        <taxon>Faecalibacterium</taxon>
    </lineage>
</organism>
<evidence type="ECO:0000313" key="2">
    <source>
        <dbReference type="EMBL" id="MBS5687340.1"/>
    </source>
</evidence>
<dbReference type="PANTHER" id="PTHR34215">
    <property type="entry name" value="BLL0784 PROTEIN"/>
    <property type="match status" value="1"/>
</dbReference>
<dbReference type="InterPro" id="IPR007393">
    <property type="entry name" value="YlxR_dom"/>
</dbReference>
<dbReference type="RefSeq" id="WP_015565882.1">
    <property type="nucleotide sequence ID" value="NZ_CABHMY010000090.1"/>
</dbReference>
<feature type="domain" description="YlxR" evidence="1">
    <location>
        <begin position="9"/>
        <end position="82"/>
    </location>
</feature>
<dbReference type="Pfam" id="PF04296">
    <property type="entry name" value="YlxR"/>
    <property type="match status" value="1"/>
</dbReference>
<evidence type="ECO:0000313" key="3">
    <source>
        <dbReference type="EMBL" id="VUX04055.1"/>
    </source>
</evidence>
<evidence type="ECO:0000313" key="4">
    <source>
        <dbReference type="Proteomes" id="UP000406184"/>
    </source>
</evidence>
<sequence length="101" mass="10891">MAQKKIPARQCIGCLTSRPKKELVRVVRAPSGEISIDPVGKKPGRGAYLCPDAACLAKAKKKKALERCFEQPVPAEVYDALAQQLAGVEAEKEADRDGKEA</sequence>
<name>A0A564TCD8_9FIRM</name>
<dbReference type="Proteomes" id="UP000406184">
    <property type="component" value="Unassembled WGS sequence"/>
</dbReference>
<reference evidence="3 4" key="1">
    <citation type="submission" date="2019-07" db="EMBL/GenBank/DDBJ databases">
        <authorList>
            <person name="Hibberd C M."/>
            <person name="Gehrig L. J."/>
            <person name="Chang H.-W."/>
            <person name="Venkatesh S."/>
        </authorList>
    </citation>
    <scope>NUCLEOTIDE SEQUENCE [LARGE SCALE GENOMIC DNA]</scope>
    <source>
        <strain evidence="3">Faecalibacterium_prausnitzii_JG_BgPS064</strain>
    </source>
</reference>
<gene>
    <name evidence="3" type="ORF">FPPS064S07_02569</name>
    <name evidence="2" type="ORF">KHW66_04635</name>
</gene>
<protein>
    <submittedName>
        <fullName evidence="2">YlxR family protein</fullName>
    </submittedName>
</protein>
<proteinExistence type="predicted"/>
<dbReference type="PANTHER" id="PTHR34215:SF1">
    <property type="entry name" value="YLXR DOMAIN-CONTAINING PROTEIN"/>
    <property type="match status" value="1"/>
</dbReference>
<evidence type="ECO:0000313" key="5">
    <source>
        <dbReference type="Proteomes" id="UP000733372"/>
    </source>
</evidence>
<dbReference type="NCBIfam" id="NF047356">
    <property type="entry name" value="RNA_bind_RnpM"/>
    <property type="match status" value="1"/>
</dbReference>
<dbReference type="SUPFAM" id="SSF64376">
    <property type="entry name" value="YlxR-like"/>
    <property type="match status" value="1"/>
</dbReference>
<dbReference type="EMBL" id="CABHMY010000090">
    <property type="protein sequence ID" value="VUX04055.1"/>
    <property type="molecule type" value="Genomic_DNA"/>
</dbReference>
<dbReference type="InterPro" id="IPR037465">
    <property type="entry name" value="YlxR"/>
</dbReference>
<dbReference type="Proteomes" id="UP000733372">
    <property type="component" value="Unassembled WGS sequence"/>
</dbReference>
<accession>A0A564TCD8</accession>
<evidence type="ECO:0000259" key="1">
    <source>
        <dbReference type="Pfam" id="PF04296"/>
    </source>
</evidence>
<dbReference type="AlphaFoldDB" id="A0A564TCD8"/>
<keyword evidence="4" id="KW-1185">Reference proteome</keyword>
<dbReference type="InterPro" id="IPR035931">
    <property type="entry name" value="YlxR-like_sf"/>
</dbReference>
<dbReference type="Gene3D" id="3.30.1230.10">
    <property type="entry name" value="YlxR-like"/>
    <property type="match status" value="1"/>
</dbReference>